<proteinExistence type="predicted"/>
<dbReference type="EMBL" id="BQNB010012746">
    <property type="protein sequence ID" value="GJT07388.1"/>
    <property type="molecule type" value="Genomic_DNA"/>
</dbReference>
<reference evidence="2" key="1">
    <citation type="journal article" date="2022" name="Int. J. Mol. Sci.">
        <title>Draft Genome of Tanacetum Coccineum: Genomic Comparison of Closely Related Tanacetum-Family Plants.</title>
        <authorList>
            <person name="Yamashiro T."/>
            <person name="Shiraishi A."/>
            <person name="Nakayama K."/>
            <person name="Satake H."/>
        </authorList>
    </citation>
    <scope>NUCLEOTIDE SEQUENCE</scope>
</reference>
<sequence length="150" mass="16986">MSSSNKRTCIAAGLAGKCAIEDSKEEKSLGEYEDLSDYEDEPDEPEYESGEDSKECFDYDELHLAYSGEKSPSGKFKLSNVKRMIVKIIESVATIEGRQDDLLYSFYRRLCKQTDFANGDCWIVLLNRSKPSACKEFAPLDKSKVTIMKH</sequence>
<dbReference type="Proteomes" id="UP001151760">
    <property type="component" value="Unassembled WGS sequence"/>
</dbReference>
<feature type="region of interest" description="Disordered" evidence="1">
    <location>
        <begin position="24"/>
        <end position="53"/>
    </location>
</feature>
<protein>
    <submittedName>
        <fullName evidence="2">Uncharacterized protein</fullName>
    </submittedName>
</protein>
<name>A0ABQ5AYW1_9ASTR</name>
<organism evidence="2 3">
    <name type="scientific">Tanacetum coccineum</name>
    <dbReference type="NCBI Taxonomy" id="301880"/>
    <lineage>
        <taxon>Eukaryota</taxon>
        <taxon>Viridiplantae</taxon>
        <taxon>Streptophyta</taxon>
        <taxon>Embryophyta</taxon>
        <taxon>Tracheophyta</taxon>
        <taxon>Spermatophyta</taxon>
        <taxon>Magnoliopsida</taxon>
        <taxon>eudicotyledons</taxon>
        <taxon>Gunneridae</taxon>
        <taxon>Pentapetalae</taxon>
        <taxon>asterids</taxon>
        <taxon>campanulids</taxon>
        <taxon>Asterales</taxon>
        <taxon>Asteraceae</taxon>
        <taxon>Asteroideae</taxon>
        <taxon>Anthemideae</taxon>
        <taxon>Anthemidinae</taxon>
        <taxon>Tanacetum</taxon>
    </lineage>
</organism>
<comment type="caution">
    <text evidence="2">The sequence shown here is derived from an EMBL/GenBank/DDBJ whole genome shotgun (WGS) entry which is preliminary data.</text>
</comment>
<evidence type="ECO:0000256" key="1">
    <source>
        <dbReference type="SAM" id="MobiDB-lite"/>
    </source>
</evidence>
<evidence type="ECO:0000313" key="3">
    <source>
        <dbReference type="Proteomes" id="UP001151760"/>
    </source>
</evidence>
<keyword evidence="3" id="KW-1185">Reference proteome</keyword>
<feature type="compositionally biased region" description="Acidic residues" evidence="1">
    <location>
        <begin position="31"/>
        <end position="50"/>
    </location>
</feature>
<evidence type="ECO:0000313" key="2">
    <source>
        <dbReference type="EMBL" id="GJT07388.1"/>
    </source>
</evidence>
<reference evidence="2" key="2">
    <citation type="submission" date="2022-01" db="EMBL/GenBank/DDBJ databases">
        <authorList>
            <person name="Yamashiro T."/>
            <person name="Shiraishi A."/>
            <person name="Satake H."/>
            <person name="Nakayama K."/>
        </authorList>
    </citation>
    <scope>NUCLEOTIDE SEQUENCE</scope>
</reference>
<accession>A0ABQ5AYW1</accession>
<gene>
    <name evidence="2" type="ORF">Tco_0841850</name>
</gene>